<dbReference type="PANTHER" id="PTHR46928:SF1">
    <property type="entry name" value="MESENCHYME-SPECIFIC CELL SURFACE GLYCOPROTEIN"/>
    <property type="match status" value="1"/>
</dbReference>
<dbReference type="Gene3D" id="2.130.10.10">
    <property type="entry name" value="YVTN repeat-like/Quinoprotein amine dehydrogenase"/>
    <property type="match status" value="1"/>
</dbReference>
<dbReference type="PANTHER" id="PTHR46928">
    <property type="entry name" value="MESENCHYME-SPECIFIC CELL SURFACE GLYCOPROTEIN"/>
    <property type="match status" value="1"/>
</dbReference>
<feature type="chain" id="PRO_5045643214" evidence="1">
    <location>
        <begin position="22"/>
        <end position="721"/>
    </location>
</feature>
<dbReference type="InterPro" id="IPR027372">
    <property type="entry name" value="Phytase-like_dom"/>
</dbReference>
<accession>A0ABT4ZAI9</accession>
<keyword evidence="1" id="KW-0732">Signal</keyword>
<comment type="caution">
    <text evidence="3">The sequence shown here is derived from an EMBL/GenBank/DDBJ whole genome shotgun (WGS) entry which is preliminary data.</text>
</comment>
<evidence type="ECO:0000313" key="3">
    <source>
        <dbReference type="EMBL" id="MDB6176377.1"/>
    </source>
</evidence>
<dbReference type="SUPFAM" id="SSF51004">
    <property type="entry name" value="C-terminal (heme d1) domain of cytochrome cd1-nitrite reductase"/>
    <property type="match status" value="1"/>
</dbReference>
<dbReference type="Pfam" id="PF13449">
    <property type="entry name" value="Phytase-like"/>
    <property type="match status" value="1"/>
</dbReference>
<proteinExistence type="predicted"/>
<dbReference type="SUPFAM" id="SSF75011">
    <property type="entry name" value="3-carboxy-cis,cis-mucoante lactonizing enzyme"/>
    <property type="match status" value="1"/>
</dbReference>
<keyword evidence="4" id="KW-1185">Reference proteome</keyword>
<dbReference type="InterPro" id="IPR011048">
    <property type="entry name" value="Haem_d1_sf"/>
</dbReference>
<name>A0ABT4ZAI9_9RHOB</name>
<feature type="signal peptide" evidence="1">
    <location>
        <begin position="1"/>
        <end position="21"/>
    </location>
</feature>
<dbReference type="RefSeq" id="WP_271887511.1">
    <property type="nucleotide sequence ID" value="NZ_JAQBIE010000002.1"/>
</dbReference>
<reference evidence="3" key="1">
    <citation type="submission" date="2022-12" db="EMBL/GenBank/DDBJ databases">
        <title>Paracoccus onchidii sp. nov., isolated from a marine invertebrate from the South China Sea.</title>
        <authorList>
            <person name="Xu S."/>
            <person name="Liu Z."/>
            <person name="Xu Y."/>
        </authorList>
    </citation>
    <scope>NUCLEOTIDE SEQUENCE</scope>
    <source>
        <strain evidence="3">Z330</strain>
    </source>
</reference>
<dbReference type="Proteomes" id="UP001165641">
    <property type="component" value="Unassembled WGS sequence"/>
</dbReference>
<organism evidence="3 4">
    <name type="scientific">Paracoccus onchidii</name>
    <dbReference type="NCBI Taxonomy" id="3017813"/>
    <lineage>
        <taxon>Bacteria</taxon>
        <taxon>Pseudomonadati</taxon>
        <taxon>Pseudomonadota</taxon>
        <taxon>Alphaproteobacteria</taxon>
        <taxon>Rhodobacterales</taxon>
        <taxon>Paracoccaceae</taxon>
        <taxon>Paracoccus</taxon>
    </lineage>
</organism>
<evidence type="ECO:0000259" key="2">
    <source>
        <dbReference type="Pfam" id="PF13449"/>
    </source>
</evidence>
<dbReference type="InterPro" id="IPR015943">
    <property type="entry name" value="WD40/YVTN_repeat-like_dom_sf"/>
</dbReference>
<protein>
    <submittedName>
        <fullName evidence="3">Esterase-like activity of phytase family protein</fullName>
    </submittedName>
</protein>
<evidence type="ECO:0000256" key="1">
    <source>
        <dbReference type="SAM" id="SignalP"/>
    </source>
</evidence>
<dbReference type="EMBL" id="JAQBIE010000002">
    <property type="protein sequence ID" value="MDB6176377.1"/>
    <property type="molecule type" value="Genomic_DNA"/>
</dbReference>
<evidence type="ECO:0000313" key="4">
    <source>
        <dbReference type="Proteomes" id="UP001165641"/>
    </source>
</evidence>
<sequence length="721" mass="76223">MSVKLFSAVSVLALLATPSFANSFNRIATFPVLANMGADEDRSRETSAEIISVSDDGNTLIYTDSPLGGVGLIDITDAENPKPLGHIALQGEPTTAYIIGDKAIVGVNTSDSYTAPAGRIAVIDLASATEIGSCDLGGQPDSVAVAPNGSFIAVAIENERDEDLGDGGLPQMPAGFVVKMPVSAEGVACDALQKIDLTGLAEIGGQDPEPEFVDINEAGEIVVTLQENNHIVVIGPDGAVTSHFSAGKVALDGIDTRSDGRLRFDESPAPMLREPDGVRWIDNDHFATANEGDWNGGSRGFTIFNKDGTVVYDSGNTLEHAIIQIGHYPEKRSKSKGVEVENIEFARFGETPYLFVVSERASVVGVYDLTDPTAPELVQLLPSGISPEGAVAIPSRNLLATANEADLGEDGAARAHVMLYSLQESEPVYPMLTSKGADSLIGWGALGALTAVGDQPGQLVAASDSVYSMMPSLYHIDASQTPARITAQTVITRGGEAAQKLDIEGVTSDNEGGFWLAIEGNAAKLVPHAIVHVDAQGEITREIALPDEVLAHQRRFGAEGIALVGQTLWIAMQREWGDDPEGQVKLLAYDLENESWGGLRYPLEEKGVGWVGLSEIAVKGDHAYVIERDNQIGKAAALKKIFRVALSDMQPAALDGDLPVVAKAEVRDLLPELTSLTNGYAVDKVEGLAFDAAGDAWVVTDNDGVDDSSGETLFWNLGQID</sequence>
<gene>
    <name evidence="3" type="ORF">PAF17_02535</name>
</gene>
<dbReference type="InterPro" id="IPR052956">
    <property type="entry name" value="Mesenchyme-surface_protein"/>
</dbReference>
<feature type="domain" description="Phytase-like" evidence="2">
    <location>
        <begin position="442"/>
        <end position="703"/>
    </location>
</feature>